<gene>
    <name evidence="3" type="primary">LOC100770072</name>
</gene>
<sequence>MVSALQSRIPMCPCAESPFSENRLRAIHADSLDSWRDQRSKDPDCASVSCSEKVAFEDVAVNFTSGEWALLDSFQKKLYRDVMKETFLNLISIEETVEENIGEDCKDLSRST</sequence>
<dbReference type="GO" id="GO:0006355">
    <property type="term" value="P:regulation of DNA-templated transcription"/>
    <property type="evidence" value="ECO:0007669"/>
    <property type="project" value="InterPro"/>
</dbReference>
<accession>A0A9J7H3T8</accession>
<evidence type="ECO:0000313" key="2">
    <source>
        <dbReference type="Proteomes" id="UP001108280"/>
    </source>
</evidence>
<dbReference type="Gene3D" id="6.10.140.140">
    <property type="match status" value="1"/>
</dbReference>
<evidence type="ECO:0000259" key="1">
    <source>
        <dbReference type="PROSITE" id="PS50805"/>
    </source>
</evidence>
<dbReference type="PROSITE" id="PS50805">
    <property type="entry name" value="KRAB"/>
    <property type="match status" value="1"/>
</dbReference>
<dbReference type="GeneID" id="100770072"/>
<reference evidence="2" key="1">
    <citation type="journal article" date="2018" name="Biotechnol. Bioeng.">
        <title>A reference genome of the Chinese hamster based on a hybrid assembly strategy.</title>
        <authorList>
            <person name="Rupp O."/>
            <person name="MacDonald M.L."/>
            <person name="Li S."/>
            <person name="Dhiman H."/>
            <person name="Polson S."/>
            <person name="Griep S."/>
            <person name="Heffner K."/>
            <person name="Hernandez I."/>
            <person name="Brinkrolf K."/>
            <person name="Jadhav V."/>
            <person name="Samoudi M."/>
            <person name="Hao H."/>
            <person name="Kingham B."/>
            <person name="Goesmann A."/>
            <person name="Betenbaugh M.J."/>
            <person name="Lewis N.E."/>
            <person name="Borth N."/>
            <person name="Lee K.H."/>
        </authorList>
    </citation>
    <scope>NUCLEOTIDE SEQUENCE [LARGE SCALE GENOMIC DNA]</scope>
    <source>
        <strain evidence="2">17A/GY</strain>
    </source>
</reference>
<dbReference type="RefSeq" id="XP_035301864.1">
    <property type="nucleotide sequence ID" value="XM_035445973.1"/>
</dbReference>
<evidence type="ECO:0000313" key="3">
    <source>
        <dbReference type="RefSeq" id="XP_035301864.1"/>
    </source>
</evidence>
<feature type="domain" description="KRAB" evidence="1">
    <location>
        <begin position="54"/>
        <end position="112"/>
    </location>
</feature>
<organism evidence="2 3">
    <name type="scientific">Cricetulus griseus</name>
    <name type="common">Chinese hamster</name>
    <name type="synonym">Cricetulus barabensis griseus</name>
    <dbReference type="NCBI Taxonomy" id="10029"/>
    <lineage>
        <taxon>Eukaryota</taxon>
        <taxon>Metazoa</taxon>
        <taxon>Chordata</taxon>
        <taxon>Craniata</taxon>
        <taxon>Vertebrata</taxon>
        <taxon>Euteleostomi</taxon>
        <taxon>Mammalia</taxon>
        <taxon>Eutheria</taxon>
        <taxon>Euarchontoglires</taxon>
        <taxon>Glires</taxon>
        <taxon>Rodentia</taxon>
        <taxon>Myomorpha</taxon>
        <taxon>Muroidea</taxon>
        <taxon>Cricetidae</taxon>
        <taxon>Cricetinae</taxon>
        <taxon>Cricetulus</taxon>
    </lineage>
</organism>
<dbReference type="Pfam" id="PF01352">
    <property type="entry name" value="KRAB"/>
    <property type="match status" value="1"/>
</dbReference>
<dbReference type="PANTHER" id="PTHR23232">
    <property type="entry name" value="KRAB DOMAIN C2H2 ZINC FINGER"/>
    <property type="match status" value="1"/>
</dbReference>
<keyword evidence="2" id="KW-1185">Reference proteome</keyword>
<dbReference type="AlphaFoldDB" id="A0A9J7H3T8"/>
<name>A0A9J7H3T8_CRIGR</name>
<reference evidence="3" key="3">
    <citation type="submission" date="2025-08" db="UniProtKB">
        <authorList>
            <consortium name="RefSeq"/>
        </authorList>
    </citation>
    <scope>IDENTIFICATION</scope>
    <source>
        <strain evidence="3">17A/GY</strain>
        <tissue evidence="3">Liver</tissue>
    </source>
</reference>
<dbReference type="CDD" id="cd07765">
    <property type="entry name" value="KRAB_A-box"/>
    <property type="match status" value="1"/>
</dbReference>
<dbReference type="InterPro" id="IPR036051">
    <property type="entry name" value="KRAB_dom_sf"/>
</dbReference>
<reference evidence="2" key="2">
    <citation type="journal article" date="2020" name="Biotechnol. Bioeng.">
        <title>Chromosome-scale scaffolds for the Chinese hamster reference genome assembly to facilitate the study of the CHO epigenome.</title>
        <authorList>
            <person name="Hilliard W."/>
            <person name="MacDonald M."/>
            <person name="Lee K.H."/>
        </authorList>
    </citation>
    <scope>NUCLEOTIDE SEQUENCE [LARGE SCALE GENOMIC DNA]</scope>
    <source>
        <strain evidence="2">17A/GY</strain>
    </source>
</reference>
<dbReference type="InterPro" id="IPR001909">
    <property type="entry name" value="KRAB"/>
</dbReference>
<dbReference type="SUPFAM" id="SSF109640">
    <property type="entry name" value="KRAB domain (Kruppel-associated box)"/>
    <property type="match status" value="1"/>
</dbReference>
<dbReference type="PANTHER" id="PTHR23232:SF158">
    <property type="entry name" value="KRAB DOMAIN-CONTAINING PROTEIN 5"/>
    <property type="match status" value="1"/>
</dbReference>
<dbReference type="SMART" id="SM00349">
    <property type="entry name" value="KRAB"/>
    <property type="match status" value="1"/>
</dbReference>
<proteinExistence type="predicted"/>
<dbReference type="Proteomes" id="UP001108280">
    <property type="component" value="Chromosome 5"/>
</dbReference>
<protein>
    <submittedName>
        <fullName evidence="3">Zinc finger protein 709 isoform X4</fullName>
    </submittedName>
</protein>
<dbReference type="InterPro" id="IPR050169">
    <property type="entry name" value="Krueppel_C2H2_ZnF"/>
</dbReference>